<dbReference type="RefSeq" id="WP_108917389.1">
    <property type="nucleotide sequence ID" value="NZ_BGJY01000016.1"/>
</dbReference>
<evidence type="ECO:0000313" key="3">
    <source>
        <dbReference type="Proteomes" id="UP000245137"/>
    </source>
</evidence>
<comment type="caution">
    <text evidence="2">The sequence shown here is derived from an EMBL/GenBank/DDBJ whole genome shotgun (WGS) entry which is preliminary data.</text>
</comment>
<dbReference type="SUPFAM" id="SSF52821">
    <property type="entry name" value="Rhodanese/Cell cycle control phosphatase"/>
    <property type="match status" value="1"/>
</dbReference>
<dbReference type="Pfam" id="PF00581">
    <property type="entry name" value="Rhodanese"/>
    <property type="match status" value="1"/>
</dbReference>
<evidence type="ECO:0000259" key="1">
    <source>
        <dbReference type="PROSITE" id="PS50206"/>
    </source>
</evidence>
<dbReference type="EMBL" id="PUIV01000016">
    <property type="protein sequence ID" value="PWB93728.1"/>
    <property type="molecule type" value="Genomic_DNA"/>
</dbReference>
<dbReference type="GO" id="GO:0004792">
    <property type="term" value="F:thiosulfate-cyanide sulfurtransferase activity"/>
    <property type="evidence" value="ECO:0007669"/>
    <property type="project" value="TreeGrafter"/>
</dbReference>
<dbReference type="InterPro" id="IPR001763">
    <property type="entry name" value="Rhodanese-like_dom"/>
</dbReference>
<dbReference type="InterPro" id="IPR036873">
    <property type="entry name" value="Rhodanese-like_dom_sf"/>
</dbReference>
<organism evidence="2 3">
    <name type="scientific">Methylosinus sporium</name>
    <dbReference type="NCBI Taxonomy" id="428"/>
    <lineage>
        <taxon>Bacteria</taxon>
        <taxon>Pseudomonadati</taxon>
        <taxon>Pseudomonadota</taxon>
        <taxon>Alphaproteobacteria</taxon>
        <taxon>Hyphomicrobiales</taxon>
        <taxon>Methylocystaceae</taxon>
        <taxon>Methylosinus</taxon>
    </lineage>
</organism>
<dbReference type="CDD" id="cd00158">
    <property type="entry name" value="RHOD"/>
    <property type="match status" value="1"/>
</dbReference>
<feature type="domain" description="Rhodanese" evidence="1">
    <location>
        <begin position="18"/>
        <end position="108"/>
    </location>
</feature>
<dbReference type="PANTHER" id="PTHR44086">
    <property type="entry name" value="THIOSULFATE SULFURTRANSFERASE RDL2, MITOCHONDRIAL-RELATED"/>
    <property type="match status" value="1"/>
</dbReference>
<keyword evidence="2" id="KW-0808">Transferase</keyword>
<name>A0A2U1SQ36_METSR</name>
<dbReference type="SMART" id="SM00450">
    <property type="entry name" value="RHOD"/>
    <property type="match status" value="1"/>
</dbReference>
<dbReference type="PROSITE" id="PS50206">
    <property type="entry name" value="RHODANESE_3"/>
    <property type="match status" value="1"/>
</dbReference>
<proteinExistence type="predicted"/>
<evidence type="ECO:0000313" key="2">
    <source>
        <dbReference type="EMBL" id="PWB93728.1"/>
    </source>
</evidence>
<accession>A0A2U1SQ36</accession>
<dbReference type="Proteomes" id="UP000245137">
    <property type="component" value="Unassembled WGS sequence"/>
</dbReference>
<keyword evidence="3" id="KW-1185">Reference proteome</keyword>
<gene>
    <name evidence="2" type="ORF">C5689_11345</name>
</gene>
<dbReference type="OrthoDB" id="9807812at2"/>
<dbReference type="AlphaFoldDB" id="A0A2U1SQ36"/>
<sequence length="110" mass="11952">MAEWYNEISLEDLKSGIADKSIILVDVREADEYAQGHIDGALFVPLSAFDPSKIPAPAEGQKVVVYCRSGKRSVNAMEQARLFGRRDVSTHFGGGIIGWQKAGEPVVTGM</sequence>
<dbReference type="PANTHER" id="PTHR44086:SF10">
    <property type="entry name" value="THIOSULFATE SULFURTRANSFERASE_RHODANESE-LIKE DOMAIN-CONTAINING PROTEIN 3"/>
    <property type="match status" value="1"/>
</dbReference>
<protein>
    <submittedName>
        <fullName evidence="2">Sulfurtransferase</fullName>
    </submittedName>
</protein>
<dbReference type="Gene3D" id="3.40.250.10">
    <property type="entry name" value="Rhodanese-like domain"/>
    <property type="match status" value="1"/>
</dbReference>
<reference evidence="2 3" key="1">
    <citation type="journal article" date="2018" name="Appl. Microbiol. Biotechnol.">
        <title>Co-cultivation of the strictly anaerobic methanogen Methanosarcina barkeri with aerobic methanotrophs in an oxygen-limited membrane bioreactor.</title>
        <authorList>
            <person name="In 't Zandt M.H."/>
            <person name="van den Bosch T.J.M."/>
            <person name="Rijkers R."/>
            <person name="van Kessel M.A.H.J."/>
            <person name="Jetten M.S.M."/>
            <person name="Welte C.U."/>
        </authorList>
    </citation>
    <scope>NUCLEOTIDE SEQUENCE [LARGE SCALE GENOMIC DNA]</scope>
    <source>
        <strain evidence="2 3">DSM 17706</strain>
    </source>
</reference>